<accession>A0A7D4TXD9</accession>
<dbReference type="EMBL" id="CP054139">
    <property type="protein sequence ID" value="QKJ30297.1"/>
    <property type="molecule type" value="Genomic_DNA"/>
</dbReference>
<proteinExistence type="predicted"/>
<protein>
    <submittedName>
        <fullName evidence="2">Uncharacterized protein</fullName>
    </submittedName>
</protein>
<keyword evidence="3" id="KW-1185">Reference proteome</keyword>
<evidence type="ECO:0000256" key="1">
    <source>
        <dbReference type="SAM" id="MobiDB-lite"/>
    </source>
</evidence>
<sequence length="264" mass="30011">MKPENYEYLKNQVKNAGFGEALDNDLKAKMESNEPTFQLVHPQQFGSDKVEATLNFRRADQNDTYYFNKYEVAIVQPEGSKLPAPKQTFYVGKDNNYSLDEGYNLLSHRFVNKDLVNATGEAYNSWVKLNFKETESNGNFKMQHFGEKWGFDLQKALDKYPLIKELSNEADRNNLVASFKKGNAAEVTLIQNGEEKKGTVVVNAYSRSVNVADENNVRVRIAAKEGTEKSQKEDQNESQGQKNDTEGSQKNDNKRNRRQGQGVS</sequence>
<name>A0A7D4TXD9_9SPHI</name>
<organism evidence="2 3">
    <name type="scientific">Mucilaginibacter mali</name>
    <dbReference type="NCBI Taxonomy" id="2740462"/>
    <lineage>
        <taxon>Bacteria</taxon>
        <taxon>Pseudomonadati</taxon>
        <taxon>Bacteroidota</taxon>
        <taxon>Sphingobacteriia</taxon>
        <taxon>Sphingobacteriales</taxon>
        <taxon>Sphingobacteriaceae</taxon>
        <taxon>Mucilaginibacter</taxon>
    </lineage>
</organism>
<feature type="compositionally biased region" description="Basic and acidic residues" evidence="1">
    <location>
        <begin position="222"/>
        <end position="235"/>
    </location>
</feature>
<dbReference type="AlphaFoldDB" id="A0A7D4TXD9"/>
<feature type="region of interest" description="Disordered" evidence="1">
    <location>
        <begin position="220"/>
        <end position="264"/>
    </location>
</feature>
<dbReference type="KEGG" id="mmab:HQ865_11160"/>
<evidence type="ECO:0000313" key="3">
    <source>
        <dbReference type="Proteomes" id="UP000505355"/>
    </source>
</evidence>
<dbReference type="RefSeq" id="WP_173414984.1">
    <property type="nucleotide sequence ID" value="NZ_CP054139.1"/>
</dbReference>
<evidence type="ECO:0000313" key="2">
    <source>
        <dbReference type="EMBL" id="QKJ30297.1"/>
    </source>
</evidence>
<feature type="compositionally biased region" description="Basic and acidic residues" evidence="1">
    <location>
        <begin position="243"/>
        <end position="254"/>
    </location>
</feature>
<reference evidence="2 3" key="1">
    <citation type="submission" date="2020-05" db="EMBL/GenBank/DDBJ databases">
        <title>Mucilaginibacter mali sp. nov.</title>
        <authorList>
            <person name="Kim H.S."/>
            <person name="Lee K.C."/>
            <person name="Suh M.K."/>
            <person name="Kim J.-S."/>
            <person name="Han K.-I."/>
            <person name="Eom M.K."/>
            <person name="Shin Y.K."/>
            <person name="Lee J.-S."/>
        </authorList>
    </citation>
    <scope>NUCLEOTIDE SEQUENCE [LARGE SCALE GENOMIC DNA]</scope>
    <source>
        <strain evidence="2 3">G2-14</strain>
    </source>
</reference>
<dbReference type="Proteomes" id="UP000505355">
    <property type="component" value="Chromosome"/>
</dbReference>
<gene>
    <name evidence="2" type="ORF">HQ865_11160</name>
</gene>